<dbReference type="AlphaFoldDB" id="A0A1H9FNS0"/>
<keyword evidence="1" id="KW-0472">Membrane</keyword>
<reference evidence="3" key="1">
    <citation type="submission" date="2016-10" db="EMBL/GenBank/DDBJ databases">
        <authorList>
            <person name="Varghese N."/>
            <person name="Submissions S."/>
        </authorList>
    </citation>
    <scope>NUCLEOTIDE SEQUENCE [LARGE SCALE GENOMIC DNA]</scope>
    <source>
        <strain evidence="3">DSM 15719</strain>
    </source>
</reference>
<keyword evidence="1" id="KW-0812">Transmembrane</keyword>
<proteinExistence type="predicted"/>
<dbReference type="RefSeq" id="WP_074721568.1">
    <property type="nucleotide sequence ID" value="NZ_CBCRVS010000001.1"/>
</dbReference>
<name>A0A1H9FNS0_FLAFI</name>
<feature type="transmembrane region" description="Helical" evidence="1">
    <location>
        <begin position="47"/>
        <end position="67"/>
    </location>
</feature>
<evidence type="ECO:0000256" key="1">
    <source>
        <dbReference type="SAM" id="Phobius"/>
    </source>
</evidence>
<organism evidence="2 3">
    <name type="scientific">Flavobacterium frigoris</name>
    <dbReference type="NCBI Taxonomy" id="229204"/>
    <lineage>
        <taxon>Bacteria</taxon>
        <taxon>Pseudomonadati</taxon>
        <taxon>Bacteroidota</taxon>
        <taxon>Flavobacteriia</taxon>
        <taxon>Flavobacteriales</taxon>
        <taxon>Flavobacteriaceae</taxon>
        <taxon>Flavobacterium</taxon>
    </lineage>
</organism>
<dbReference type="Proteomes" id="UP000183658">
    <property type="component" value="Unassembled WGS sequence"/>
</dbReference>
<sequence>MELSNLESQIKQKLESSTIQPSSAAWGKLDLMLDEDQNTKRKKNFSWIYIAASIFGFLLIGTVFSYLTETKSIEQGNGVVIHHKENEKRGLEEKVIEEGELMNTASIPDEKAVVVSEKRLDKTIKKERVVTNNSNNKTERSIINQVNTPHWQNNKNKSVLIAEKSTPTVEEIIAQVAASSDVVMKSNKVTVDASYLLSQVDTELELSFREKVISKVSKNYQTVKLAFANRNLE</sequence>
<accession>A0A1H9FNS0</accession>
<keyword evidence="3" id="KW-1185">Reference proteome</keyword>
<dbReference type="OrthoDB" id="1247025at2"/>
<keyword evidence="1" id="KW-1133">Transmembrane helix</keyword>
<gene>
    <name evidence="2" type="ORF">SAMN05444355_102246</name>
</gene>
<protein>
    <submittedName>
        <fullName evidence="2">Uncharacterized protein</fullName>
    </submittedName>
</protein>
<dbReference type="EMBL" id="FOFZ01000002">
    <property type="protein sequence ID" value="SEQ39534.1"/>
    <property type="molecule type" value="Genomic_DNA"/>
</dbReference>
<evidence type="ECO:0000313" key="2">
    <source>
        <dbReference type="EMBL" id="SEQ39534.1"/>
    </source>
</evidence>
<evidence type="ECO:0000313" key="3">
    <source>
        <dbReference type="Proteomes" id="UP000183658"/>
    </source>
</evidence>